<dbReference type="PANTHER" id="PTHR46599">
    <property type="entry name" value="PIGGYBAC TRANSPOSABLE ELEMENT-DERIVED PROTEIN 4"/>
    <property type="match status" value="1"/>
</dbReference>
<keyword evidence="1" id="KW-1133">Transmembrane helix</keyword>
<reference evidence="3" key="1">
    <citation type="journal article" date="2023" name="Science">
        <title>Genome structures resolve the early diversification of teleost fishes.</title>
        <authorList>
            <person name="Parey E."/>
            <person name="Louis A."/>
            <person name="Montfort J."/>
            <person name="Bouchez O."/>
            <person name="Roques C."/>
            <person name="Iampietro C."/>
            <person name="Lluch J."/>
            <person name="Castinel A."/>
            <person name="Donnadieu C."/>
            <person name="Desvignes T."/>
            <person name="Floi Bucao C."/>
            <person name="Jouanno E."/>
            <person name="Wen M."/>
            <person name="Mejri S."/>
            <person name="Dirks R."/>
            <person name="Jansen H."/>
            <person name="Henkel C."/>
            <person name="Chen W.J."/>
            <person name="Zahm M."/>
            <person name="Cabau C."/>
            <person name="Klopp C."/>
            <person name="Thompson A.W."/>
            <person name="Robinson-Rechavi M."/>
            <person name="Braasch I."/>
            <person name="Lecointre G."/>
            <person name="Bobe J."/>
            <person name="Postlethwait J.H."/>
            <person name="Berthelot C."/>
            <person name="Roest Crollius H."/>
            <person name="Guiguen Y."/>
        </authorList>
    </citation>
    <scope>NUCLEOTIDE SEQUENCE</scope>
    <source>
        <strain evidence="3">NC1722</strain>
    </source>
</reference>
<evidence type="ECO:0000313" key="4">
    <source>
        <dbReference type="Proteomes" id="UP001221898"/>
    </source>
</evidence>
<dbReference type="InterPro" id="IPR029526">
    <property type="entry name" value="PGBD"/>
</dbReference>
<dbReference type="PANTHER" id="PTHR46599:SF6">
    <property type="entry name" value="DUAL SPECIFICITY PHOSPHATASE 26"/>
    <property type="match status" value="1"/>
</dbReference>
<protein>
    <recommendedName>
        <fullName evidence="2">PiggyBac transposable element-derived protein domain-containing protein</fullName>
    </recommendedName>
</protein>
<name>A0AAD7WZY0_9TELE</name>
<gene>
    <name evidence="3" type="ORF">AAFF_G00008060</name>
</gene>
<feature type="transmembrane region" description="Helical" evidence="1">
    <location>
        <begin position="218"/>
        <end position="236"/>
    </location>
</feature>
<organism evidence="3 4">
    <name type="scientific">Aldrovandia affinis</name>
    <dbReference type="NCBI Taxonomy" id="143900"/>
    <lineage>
        <taxon>Eukaryota</taxon>
        <taxon>Metazoa</taxon>
        <taxon>Chordata</taxon>
        <taxon>Craniata</taxon>
        <taxon>Vertebrata</taxon>
        <taxon>Euteleostomi</taxon>
        <taxon>Actinopterygii</taxon>
        <taxon>Neopterygii</taxon>
        <taxon>Teleostei</taxon>
        <taxon>Notacanthiformes</taxon>
        <taxon>Halosauridae</taxon>
        <taxon>Aldrovandia</taxon>
    </lineage>
</organism>
<dbReference type="Proteomes" id="UP001221898">
    <property type="component" value="Unassembled WGS sequence"/>
</dbReference>
<evidence type="ECO:0000259" key="2">
    <source>
        <dbReference type="Pfam" id="PF13843"/>
    </source>
</evidence>
<dbReference type="Pfam" id="PF13843">
    <property type="entry name" value="DDE_Tnp_1_7"/>
    <property type="match status" value="1"/>
</dbReference>
<accession>A0AAD7WZY0</accession>
<proteinExistence type="predicted"/>
<keyword evidence="1" id="KW-0472">Membrane</keyword>
<dbReference type="EMBL" id="JAINUG010000010">
    <property type="protein sequence ID" value="KAJ8415108.1"/>
    <property type="molecule type" value="Genomic_DNA"/>
</dbReference>
<dbReference type="AlphaFoldDB" id="A0AAD7WZY0"/>
<feature type="domain" description="PiggyBac transposable element-derived protein" evidence="2">
    <location>
        <begin position="19"/>
        <end position="173"/>
    </location>
</feature>
<evidence type="ECO:0000313" key="3">
    <source>
        <dbReference type="EMBL" id="KAJ8415108.1"/>
    </source>
</evidence>
<feature type="transmembrane region" description="Helical" evidence="1">
    <location>
        <begin position="191"/>
        <end position="212"/>
    </location>
</feature>
<comment type="caution">
    <text evidence="3">The sequence shown here is derived from an EMBL/GenBank/DDBJ whole genome shotgun (WGS) entry which is preliminary data.</text>
</comment>
<keyword evidence="1" id="KW-0812">Transmembrane</keyword>
<keyword evidence="4" id="KW-1185">Reference proteome</keyword>
<evidence type="ECO:0000256" key="1">
    <source>
        <dbReference type="SAM" id="Phobius"/>
    </source>
</evidence>
<sequence>MVPGPSRFAVTRVHDIKSAFELFIPQSVERIILDNTNLEGRRVYGANWKELDGTHLHAYMGVLILAGVYRSRDEPTASLWNAETGRAIFRATMSLQTFHIFSRAIRFDNRETRPGRRERDKLAAIRDVWDRWVERLPLIYNPGPQVTVDERLVPFKGRCPFRQYMPNKPENVYPQLQLLQPLSESSRLRTLLHLCLLYLALLHLCLLYLALLHLCLRYLALLLLCLRYLALLHLCLRLGRNVNGARAVLQT</sequence>